<feature type="region of interest" description="Disordered" evidence="3">
    <location>
        <begin position="228"/>
        <end position="252"/>
    </location>
</feature>
<keyword evidence="2" id="KW-0378">Hydrolase</keyword>
<evidence type="ECO:0000259" key="4">
    <source>
        <dbReference type="Pfam" id="PF13023"/>
    </source>
</evidence>
<dbReference type="PANTHER" id="PTHR11845">
    <property type="entry name" value="5'-DEOXYNUCLEOTIDASE HDDC2"/>
    <property type="match status" value="1"/>
</dbReference>
<dbReference type="Pfam" id="PF13023">
    <property type="entry name" value="HD_3"/>
    <property type="match status" value="1"/>
</dbReference>
<sequence length="298" mass="33931">MALVHDLAESVIGDIPTFAGVAKERKYDMERNGFQYLENLLQTYSPKRATEISALWLEYEQGETPEAKWVKEMDKFECLVQAHEYEQKTFGKKDLDEFQGLLAKIHSNEAARWAESLCREREDHLAKRKKRLPIIFITGNPVACDKIASHLRETAQDLEYRHHGIIKNCLDKRFEVPASLVVEVLENEIKAIGGRPWTIVSGFPNDTEQLAEFEKKVQDCNCTFYLESPPHTDNQGPNSSISKDTKHTWGPSAVHKSSAAHFEVLGSTTETDFWLAVNSIKAFITAGVQNNMEKTRFD</sequence>
<evidence type="ECO:0000256" key="1">
    <source>
        <dbReference type="ARBA" id="ARBA00022723"/>
    </source>
</evidence>
<dbReference type="Gene3D" id="1.10.3210.10">
    <property type="entry name" value="Hypothetical protein af1432"/>
    <property type="match status" value="1"/>
</dbReference>
<gene>
    <name evidence="5" type="ORF">PENVUL_c112G05553</name>
</gene>
<dbReference type="Proteomes" id="UP000191518">
    <property type="component" value="Unassembled WGS sequence"/>
</dbReference>
<dbReference type="GO" id="GO:0002953">
    <property type="term" value="F:5'-deoxynucleotidase activity"/>
    <property type="evidence" value="ECO:0007669"/>
    <property type="project" value="InterPro"/>
</dbReference>
<dbReference type="AlphaFoldDB" id="A0A1V6R2W6"/>
<evidence type="ECO:0000256" key="3">
    <source>
        <dbReference type="SAM" id="MobiDB-lite"/>
    </source>
</evidence>
<dbReference type="GO" id="GO:0005737">
    <property type="term" value="C:cytoplasm"/>
    <property type="evidence" value="ECO:0007669"/>
    <property type="project" value="TreeGrafter"/>
</dbReference>
<dbReference type="SUPFAM" id="SSF109604">
    <property type="entry name" value="HD-domain/PDEase-like"/>
    <property type="match status" value="1"/>
</dbReference>
<evidence type="ECO:0000256" key="2">
    <source>
        <dbReference type="ARBA" id="ARBA00022801"/>
    </source>
</evidence>
<feature type="compositionally biased region" description="Polar residues" evidence="3">
    <location>
        <begin position="231"/>
        <end position="242"/>
    </location>
</feature>
<dbReference type="InterPro" id="IPR006674">
    <property type="entry name" value="HD_domain"/>
</dbReference>
<evidence type="ECO:0000313" key="5">
    <source>
        <dbReference type="EMBL" id="OQD95542.1"/>
    </source>
</evidence>
<proteinExistence type="predicted"/>
<dbReference type="Gene3D" id="3.40.50.300">
    <property type="entry name" value="P-loop containing nucleotide triphosphate hydrolases"/>
    <property type="match status" value="1"/>
</dbReference>
<name>A0A1V6R2W6_9EURO</name>
<dbReference type="GO" id="GO:0046872">
    <property type="term" value="F:metal ion binding"/>
    <property type="evidence" value="ECO:0007669"/>
    <property type="project" value="UniProtKB-KW"/>
</dbReference>
<dbReference type="STRING" id="29845.A0A1V6R2W6"/>
<organism evidence="5 6">
    <name type="scientific">Penicillium vulpinum</name>
    <dbReference type="NCBI Taxonomy" id="29845"/>
    <lineage>
        <taxon>Eukaryota</taxon>
        <taxon>Fungi</taxon>
        <taxon>Dikarya</taxon>
        <taxon>Ascomycota</taxon>
        <taxon>Pezizomycotina</taxon>
        <taxon>Eurotiomycetes</taxon>
        <taxon>Eurotiomycetidae</taxon>
        <taxon>Eurotiales</taxon>
        <taxon>Aspergillaceae</taxon>
        <taxon>Penicillium</taxon>
    </lineage>
</organism>
<dbReference type="PANTHER" id="PTHR11845:SF13">
    <property type="entry name" value="5'-DEOXYNUCLEOTIDASE HDDC2"/>
    <property type="match status" value="1"/>
</dbReference>
<comment type="caution">
    <text evidence="5">The sequence shown here is derived from an EMBL/GenBank/DDBJ whole genome shotgun (WGS) entry which is preliminary data.</text>
</comment>
<dbReference type="InterPro" id="IPR027417">
    <property type="entry name" value="P-loop_NTPase"/>
</dbReference>
<accession>A0A1V6R2W6</accession>
<protein>
    <recommendedName>
        <fullName evidence="4">HD domain-containing protein</fullName>
    </recommendedName>
</protein>
<feature type="domain" description="HD" evidence="4">
    <location>
        <begin position="1"/>
        <end position="105"/>
    </location>
</feature>
<dbReference type="InterPro" id="IPR039356">
    <property type="entry name" value="YfbR/HDDC2"/>
</dbReference>
<evidence type="ECO:0000313" key="6">
    <source>
        <dbReference type="Proteomes" id="UP000191518"/>
    </source>
</evidence>
<keyword evidence="1" id="KW-0479">Metal-binding</keyword>
<dbReference type="EMBL" id="MDYP01000111">
    <property type="protein sequence ID" value="OQD95542.1"/>
    <property type="molecule type" value="Genomic_DNA"/>
</dbReference>
<keyword evidence="6" id="KW-1185">Reference proteome</keyword>
<reference evidence="6" key="1">
    <citation type="journal article" date="2017" name="Nat. Microbiol.">
        <title>Global analysis of biosynthetic gene clusters reveals vast potential of secondary metabolite production in Penicillium species.</title>
        <authorList>
            <person name="Nielsen J.C."/>
            <person name="Grijseels S."/>
            <person name="Prigent S."/>
            <person name="Ji B."/>
            <person name="Dainat J."/>
            <person name="Nielsen K.F."/>
            <person name="Frisvad J.C."/>
            <person name="Workman M."/>
            <person name="Nielsen J."/>
        </authorList>
    </citation>
    <scope>NUCLEOTIDE SEQUENCE [LARGE SCALE GENOMIC DNA]</scope>
    <source>
        <strain evidence="6">IBT 29486</strain>
    </source>
</reference>